<dbReference type="EMBL" id="CP016094">
    <property type="protein sequence ID" value="AOS44241.1"/>
    <property type="molecule type" value="Genomic_DNA"/>
</dbReference>
<evidence type="ECO:0000256" key="1">
    <source>
        <dbReference type="ARBA" id="ARBA00022801"/>
    </source>
</evidence>
<dbReference type="Pfam" id="PF07859">
    <property type="entry name" value="Abhydrolase_3"/>
    <property type="match status" value="1"/>
</dbReference>
<dbReference type="KEGG" id="obg:Verru16b_01302"/>
<evidence type="ECO:0000313" key="5">
    <source>
        <dbReference type="Proteomes" id="UP000095228"/>
    </source>
</evidence>
<dbReference type="InterPro" id="IPR013094">
    <property type="entry name" value="AB_hydrolase_3"/>
</dbReference>
<keyword evidence="5" id="KW-1185">Reference proteome</keyword>
<dbReference type="PANTHER" id="PTHR48081">
    <property type="entry name" value="AB HYDROLASE SUPERFAMILY PROTEIN C4A8.06C"/>
    <property type="match status" value="1"/>
</dbReference>
<feature type="compositionally biased region" description="Low complexity" evidence="2">
    <location>
        <begin position="177"/>
        <end position="187"/>
    </location>
</feature>
<protein>
    <submittedName>
        <fullName evidence="4">Alpha/beta hydrolase fold protein</fullName>
    </submittedName>
</protein>
<dbReference type="PANTHER" id="PTHR48081:SF6">
    <property type="entry name" value="PEPTIDASE S9 PROLYL OLIGOPEPTIDASE CATALYTIC DOMAIN-CONTAINING PROTEIN"/>
    <property type="match status" value="1"/>
</dbReference>
<feature type="domain" description="Alpha/beta hydrolase fold-3" evidence="3">
    <location>
        <begin position="194"/>
        <end position="254"/>
    </location>
</feature>
<dbReference type="AlphaFoldDB" id="A0A1D8ATM2"/>
<reference evidence="4 5" key="1">
    <citation type="submission" date="2016-06" db="EMBL/GenBank/DDBJ databases">
        <title>Three novel species with peptidoglycan cell walls form the new genus Lacunisphaera gen. nov. in the family Opitutaceae of the verrucomicrobial subdivision 4.</title>
        <authorList>
            <person name="Rast P."/>
            <person name="Gloeckner I."/>
            <person name="Jogler M."/>
            <person name="Boedeker C."/>
            <person name="Jeske O."/>
            <person name="Wiegand S."/>
            <person name="Reinhardt R."/>
            <person name="Schumann P."/>
            <person name="Rohde M."/>
            <person name="Spring S."/>
            <person name="Gloeckner F.O."/>
            <person name="Jogler C."/>
        </authorList>
    </citation>
    <scope>NUCLEOTIDE SEQUENCE [LARGE SCALE GENOMIC DNA]</scope>
    <source>
        <strain evidence="4 5">IG16b</strain>
    </source>
</reference>
<keyword evidence="1 4" id="KW-0378">Hydrolase</keyword>
<dbReference type="InterPro" id="IPR029058">
    <property type="entry name" value="AB_hydrolase_fold"/>
</dbReference>
<accession>A0A1D8ATM2</accession>
<dbReference type="GO" id="GO:0016787">
    <property type="term" value="F:hydrolase activity"/>
    <property type="evidence" value="ECO:0007669"/>
    <property type="project" value="UniProtKB-KW"/>
</dbReference>
<gene>
    <name evidence="4" type="ORF">Verru16b_01302</name>
</gene>
<name>A0A1D8ATM2_9BACT</name>
<sequence>MPDAPATWFVLIQDSMGTPNPQLRITMPGLFVSLAKKAAFVSLFACAASAFAQDGTILPLDAPAEPGAIPLGTGGVADQPAPESWFRQWGEPMVRNVSTATLTPYLPDPAKANGTAVIVAPGGGFRWLSINNEGWKIAKALNERGIAAFVLKYRLIPTPPTIEGLQQSMNRTFAAVTPPAGGAAAPAPATPPRPPRPNLDNQLADAEAAYAMIVARAQEWNVNPDRIGMMGFSAGAGLTMHCTLNSKTMKLLFIAPIYGGMGPVEVPKDAPPLFVAIAANDFLFNGEFGLIKSWYDAKRPVEFHLYQDGGHGFGMGYPGHPTYYWFEPFTHWLDHNGFLKPVAAK</sequence>
<proteinExistence type="predicted"/>
<dbReference type="Proteomes" id="UP000095228">
    <property type="component" value="Chromosome"/>
</dbReference>
<dbReference type="Gene3D" id="3.40.50.1820">
    <property type="entry name" value="alpha/beta hydrolase"/>
    <property type="match status" value="1"/>
</dbReference>
<evidence type="ECO:0000256" key="2">
    <source>
        <dbReference type="SAM" id="MobiDB-lite"/>
    </source>
</evidence>
<feature type="compositionally biased region" description="Pro residues" evidence="2">
    <location>
        <begin position="188"/>
        <end position="197"/>
    </location>
</feature>
<evidence type="ECO:0000313" key="4">
    <source>
        <dbReference type="EMBL" id="AOS44241.1"/>
    </source>
</evidence>
<organism evidence="4 5">
    <name type="scientific">Lacunisphaera limnophila</name>
    <dbReference type="NCBI Taxonomy" id="1838286"/>
    <lineage>
        <taxon>Bacteria</taxon>
        <taxon>Pseudomonadati</taxon>
        <taxon>Verrucomicrobiota</taxon>
        <taxon>Opitutia</taxon>
        <taxon>Opitutales</taxon>
        <taxon>Opitutaceae</taxon>
        <taxon>Lacunisphaera</taxon>
    </lineage>
</organism>
<dbReference type="STRING" id="1838286.Verru16b_01302"/>
<dbReference type="PATRIC" id="fig|1838286.3.peg.1311"/>
<dbReference type="SUPFAM" id="SSF53474">
    <property type="entry name" value="alpha/beta-Hydrolases"/>
    <property type="match status" value="1"/>
</dbReference>
<feature type="region of interest" description="Disordered" evidence="2">
    <location>
        <begin position="177"/>
        <end position="197"/>
    </location>
</feature>
<dbReference type="InterPro" id="IPR050300">
    <property type="entry name" value="GDXG_lipolytic_enzyme"/>
</dbReference>
<evidence type="ECO:0000259" key="3">
    <source>
        <dbReference type="Pfam" id="PF07859"/>
    </source>
</evidence>